<sequence>MNDQPGQFIDTLMGRNRLAARLERMEERLERIERRLEEAIAYFALRANRTMDSQSTYLGDHTAVTFLENGIRILVDTRSIDIGIHLLTLGRWETPYTTLFTRLLAPGQTVLDLGANHGVYALLAAQAVGPGGRVHAFEPNPRLAHLVDLSLRLNGFGGWAEVHGVGASDAAGTARLVFLDAFSGGGAVATGADAAAHPGVDCRLVVLDEMFPDPAFRPDVVKMDVEGHEGRVLRGMQGILARAPDVRIMMEFAPEMMARAGVPAPEVVALLRGFGLNAWTIGEDGALAPAGWDGLAAETAGIRNILVARTAPA</sequence>
<dbReference type="RefSeq" id="WP_184483067.1">
    <property type="nucleotide sequence ID" value="NZ_JAAEDJ010000168.1"/>
</dbReference>
<dbReference type="Gene3D" id="3.40.50.150">
    <property type="entry name" value="Vaccinia Virus protein VP39"/>
    <property type="match status" value="1"/>
</dbReference>
<dbReference type="NCBIfam" id="TIGR01444">
    <property type="entry name" value="fkbM_fam"/>
    <property type="match status" value="1"/>
</dbReference>
<dbReference type="GO" id="GO:0008168">
    <property type="term" value="F:methyltransferase activity"/>
    <property type="evidence" value="ECO:0007669"/>
    <property type="project" value="UniProtKB-KW"/>
</dbReference>
<dbReference type="PANTHER" id="PTHR34203">
    <property type="entry name" value="METHYLTRANSFERASE, FKBM FAMILY PROTEIN"/>
    <property type="match status" value="1"/>
</dbReference>
<dbReference type="InterPro" id="IPR006342">
    <property type="entry name" value="FkbM_mtfrase"/>
</dbReference>
<evidence type="ECO:0000259" key="2">
    <source>
        <dbReference type="Pfam" id="PF05050"/>
    </source>
</evidence>
<dbReference type="SUPFAM" id="SSF53335">
    <property type="entry name" value="S-adenosyl-L-methionine-dependent methyltransferases"/>
    <property type="match status" value="1"/>
</dbReference>
<evidence type="ECO:0000256" key="1">
    <source>
        <dbReference type="SAM" id="Coils"/>
    </source>
</evidence>
<comment type="caution">
    <text evidence="3">The sequence shown here is derived from an EMBL/GenBank/DDBJ whole genome shotgun (WGS) entry which is preliminary data.</text>
</comment>
<feature type="domain" description="Methyltransferase FkbM" evidence="2">
    <location>
        <begin position="112"/>
        <end position="256"/>
    </location>
</feature>
<dbReference type="InterPro" id="IPR029063">
    <property type="entry name" value="SAM-dependent_MTases_sf"/>
</dbReference>
<feature type="coiled-coil region" evidence="1">
    <location>
        <begin position="15"/>
        <end position="42"/>
    </location>
</feature>
<organism evidence="3 4">
    <name type="scientific">Neoroseomonas alkaliterrae</name>
    <dbReference type="NCBI Taxonomy" id="1452450"/>
    <lineage>
        <taxon>Bacteria</taxon>
        <taxon>Pseudomonadati</taxon>
        <taxon>Pseudomonadota</taxon>
        <taxon>Alphaproteobacteria</taxon>
        <taxon>Acetobacterales</taxon>
        <taxon>Acetobacteraceae</taxon>
        <taxon>Neoroseomonas</taxon>
    </lineage>
</organism>
<accession>A0A840XRP7</accession>
<keyword evidence="3" id="KW-0489">Methyltransferase</keyword>
<name>A0A840XRP7_9PROT</name>
<protein>
    <submittedName>
        <fullName evidence="3">FkbM family methyltransferase</fullName>
    </submittedName>
</protein>
<dbReference type="InterPro" id="IPR052514">
    <property type="entry name" value="SAM-dependent_MTase"/>
</dbReference>
<gene>
    <name evidence="3" type="ORF">FHS88_001474</name>
</gene>
<evidence type="ECO:0000313" key="3">
    <source>
        <dbReference type="EMBL" id="MBB5689349.1"/>
    </source>
</evidence>
<reference evidence="3 4" key="1">
    <citation type="submission" date="2020-08" db="EMBL/GenBank/DDBJ databases">
        <title>Genomic Encyclopedia of Type Strains, Phase IV (KMG-IV): sequencing the most valuable type-strain genomes for metagenomic binning, comparative biology and taxonomic classification.</title>
        <authorList>
            <person name="Goeker M."/>
        </authorList>
    </citation>
    <scope>NUCLEOTIDE SEQUENCE [LARGE SCALE GENOMIC DNA]</scope>
    <source>
        <strain evidence="3 4">DSM 25895</strain>
    </source>
</reference>
<dbReference type="GO" id="GO:0032259">
    <property type="term" value="P:methylation"/>
    <property type="evidence" value="ECO:0007669"/>
    <property type="project" value="UniProtKB-KW"/>
</dbReference>
<proteinExistence type="predicted"/>
<dbReference type="PANTHER" id="PTHR34203:SF15">
    <property type="entry name" value="SLL1173 PROTEIN"/>
    <property type="match status" value="1"/>
</dbReference>
<dbReference type="Pfam" id="PF05050">
    <property type="entry name" value="Methyltransf_21"/>
    <property type="match status" value="1"/>
</dbReference>
<dbReference type="AlphaFoldDB" id="A0A840XRP7"/>
<keyword evidence="1" id="KW-0175">Coiled coil</keyword>
<dbReference type="EMBL" id="JACIJE010000003">
    <property type="protein sequence ID" value="MBB5689349.1"/>
    <property type="molecule type" value="Genomic_DNA"/>
</dbReference>
<dbReference type="Proteomes" id="UP000562254">
    <property type="component" value="Unassembled WGS sequence"/>
</dbReference>
<keyword evidence="3" id="KW-0808">Transferase</keyword>
<evidence type="ECO:0000313" key="4">
    <source>
        <dbReference type="Proteomes" id="UP000562254"/>
    </source>
</evidence>
<keyword evidence="4" id="KW-1185">Reference proteome</keyword>